<proteinExistence type="predicted"/>
<evidence type="ECO:0000313" key="2">
    <source>
        <dbReference type="Proteomes" id="UP001208570"/>
    </source>
</evidence>
<sequence length="68" mass="7517">MNLMNAKLVTAWEIKSMEQSGLCTSIDIQMFLNPTKSADIFANCLHQLEVFCVSIPLVKAATTKPAKM</sequence>
<organism evidence="1 2">
    <name type="scientific">Paralvinella palmiformis</name>
    <dbReference type="NCBI Taxonomy" id="53620"/>
    <lineage>
        <taxon>Eukaryota</taxon>
        <taxon>Metazoa</taxon>
        <taxon>Spiralia</taxon>
        <taxon>Lophotrochozoa</taxon>
        <taxon>Annelida</taxon>
        <taxon>Polychaeta</taxon>
        <taxon>Sedentaria</taxon>
        <taxon>Canalipalpata</taxon>
        <taxon>Terebellida</taxon>
        <taxon>Terebelliformia</taxon>
        <taxon>Alvinellidae</taxon>
        <taxon>Paralvinella</taxon>
    </lineage>
</organism>
<evidence type="ECO:0000313" key="1">
    <source>
        <dbReference type="EMBL" id="KAK2144957.1"/>
    </source>
</evidence>
<comment type="caution">
    <text evidence="1">The sequence shown here is derived from an EMBL/GenBank/DDBJ whole genome shotgun (WGS) entry which is preliminary data.</text>
</comment>
<keyword evidence="2" id="KW-1185">Reference proteome</keyword>
<dbReference type="EMBL" id="JAODUP010000716">
    <property type="protein sequence ID" value="KAK2144957.1"/>
    <property type="molecule type" value="Genomic_DNA"/>
</dbReference>
<dbReference type="AlphaFoldDB" id="A0AAD9J1Q9"/>
<gene>
    <name evidence="1" type="ORF">LSH36_716g01120</name>
</gene>
<name>A0AAD9J1Q9_9ANNE</name>
<reference evidence="1" key="1">
    <citation type="journal article" date="2023" name="Mol. Biol. Evol.">
        <title>Third-Generation Sequencing Reveals the Adaptive Role of the Epigenome in Three Deep-Sea Polychaetes.</title>
        <authorList>
            <person name="Perez M."/>
            <person name="Aroh O."/>
            <person name="Sun Y."/>
            <person name="Lan Y."/>
            <person name="Juniper S.K."/>
            <person name="Young C.R."/>
            <person name="Angers B."/>
            <person name="Qian P.Y."/>
        </authorList>
    </citation>
    <scope>NUCLEOTIDE SEQUENCE</scope>
    <source>
        <strain evidence="1">P08H-3</strain>
    </source>
</reference>
<dbReference type="Proteomes" id="UP001208570">
    <property type="component" value="Unassembled WGS sequence"/>
</dbReference>
<accession>A0AAD9J1Q9</accession>
<protein>
    <submittedName>
        <fullName evidence="1">Uncharacterized protein</fullName>
    </submittedName>
</protein>